<protein>
    <submittedName>
        <fullName evidence="2">Uncharacterized protein</fullName>
    </submittedName>
</protein>
<sequence length="63" mass="7045">MNLDGPVRKDGGHAKGQPQETIEKDGFVFIGKREIANHLLPVCRSKEPVFLLPLSHGDNHPFR</sequence>
<feature type="region of interest" description="Disordered" evidence="1">
    <location>
        <begin position="1"/>
        <end position="21"/>
    </location>
</feature>
<comment type="caution">
    <text evidence="2">The sequence shown here is derived from an EMBL/GenBank/DDBJ whole genome shotgun (WGS) entry which is preliminary data.</text>
</comment>
<name>A0A645IX92_9ZZZZ</name>
<dbReference type="AlphaFoldDB" id="A0A645IX92"/>
<proteinExistence type="predicted"/>
<feature type="compositionally biased region" description="Basic and acidic residues" evidence="1">
    <location>
        <begin position="1"/>
        <end position="13"/>
    </location>
</feature>
<gene>
    <name evidence="2" type="ORF">SDC9_202738</name>
</gene>
<organism evidence="2">
    <name type="scientific">bioreactor metagenome</name>
    <dbReference type="NCBI Taxonomy" id="1076179"/>
    <lineage>
        <taxon>unclassified sequences</taxon>
        <taxon>metagenomes</taxon>
        <taxon>ecological metagenomes</taxon>
    </lineage>
</organism>
<evidence type="ECO:0000313" key="2">
    <source>
        <dbReference type="EMBL" id="MPN55059.1"/>
    </source>
</evidence>
<reference evidence="2" key="1">
    <citation type="submission" date="2019-08" db="EMBL/GenBank/DDBJ databases">
        <authorList>
            <person name="Kucharzyk K."/>
            <person name="Murdoch R.W."/>
            <person name="Higgins S."/>
            <person name="Loffler F."/>
        </authorList>
    </citation>
    <scope>NUCLEOTIDE SEQUENCE</scope>
</reference>
<dbReference type="EMBL" id="VSSQ01123880">
    <property type="protein sequence ID" value="MPN55059.1"/>
    <property type="molecule type" value="Genomic_DNA"/>
</dbReference>
<evidence type="ECO:0000256" key="1">
    <source>
        <dbReference type="SAM" id="MobiDB-lite"/>
    </source>
</evidence>
<accession>A0A645IX92</accession>